<dbReference type="AlphaFoldDB" id="A0A0G0UUS3"/>
<sequence length="251" mass="29256">MELKDFLQETTFCDHSQSSIKTIVEDYKKKFSNEKDLAVALFYFVRDKTHYRVGFWNKKASETLAEGSGTCTNNSNLLVAMLRAAGIPAGYGIMKVHGKKYFGPIVPPRLKFFIGDKSVHIYCYVFLNNKWIKCDPSDDEPFATNTQHFNPQSRLLEWDGESHSELNLCGEHIISDSEPIANIDAVFRKKMKSYKTIPVKIANLYINFLRNRGQEFRNQPLAERNFSIWLKKHKPFYYLVFSILPFFNFYE</sequence>
<evidence type="ECO:0000313" key="2">
    <source>
        <dbReference type="EMBL" id="KKR91271.1"/>
    </source>
</evidence>
<feature type="domain" description="Transglutaminase-like" evidence="1">
    <location>
        <begin position="25"/>
        <end position="136"/>
    </location>
</feature>
<dbReference type="PANTHER" id="PTHR33490:SF6">
    <property type="entry name" value="SLL1049 PROTEIN"/>
    <property type="match status" value="1"/>
</dbReference>
<dbReference type="PANTHER" id="PTHR33490">
    <property type="entry name" value="BLR5614 PROTEIN-RELATED"/>
    <property type="match status" value="1"/>
</dbReference>
<reference evidence="2 3" key="1">
    <citation type="journal article" date="2015" name="Nature">
        <title>rRNA introns, odd ribosomes, and small enigmatic genomes across a large radiation of phyla.</title>
        <authorList>
            <person name="Brown C.T."/>
            <person name="Hug L.A."/>
            <person name="Thomas B.C."/>
            <person name="Sharon I."/>
            <person name="Castelle C.J."/>
            <person name="Singh A."/>
            <person name="Wilkins M.J."/>
            <person name="Williams K.H."/>
            <person name="Banfield J.F."/>
        </authorList>
    </citation>
    <scope>NUCLEOTIDE SEQUENCE [LARGE SCALE GENOMIC DNA]</scope>
</reference>
<dbReference type="InterPro" id="IPR038765">
    <property type="entry name" value="Papain-like_cys_pep_sf"/>
</dbReference>
<evidence type="ECO:0000313" key="3">
    <source>
        <dbReference type="Proteomes" id="UP000034676"/>
    </source>
</evidence>
<dbReference type="Pfam" id="PF01841">
    <property type="entry name" value="Transglut_core"/>
    <property type="match status" value="1"/>
</dbReference>
<gene>
    <name evidence="2" type="ORF">UU42_C0016G0005</name>
</gene>
<organism evidence="2 3">
    <name type="scientific">Candidatus Woesebacteria bacterium GW2011_GWA1_41_13b</name>
    <dbReference type="NCBI Taxonomy" id="1618555"/>
    <lineage>
        <taxon>Bacteria</taxon>
        <taxon>Candidatus Woeseibacteriota</taxon>
    </lineage>
</organism>
<comment type="caution">
    <text evidence="2">The sequence shown here is derived from an EMBL/GenBank/DDBJ whole genome shotgun (WGS) entry which is preliminary data.</text>
</comment>
<dbReference type="EMBL" id="LCAO01000016">
    <property type="protein sequence ID" value="KKR91271.1"/>
    <property type="molecule type" value="Genomic_DNA"/>
</dbReference>
<protein>
    <recommendedName>
        <fullName evidence="1">Transglutaminase-like domain-containing protein</fullName>
    </recommendedName>
</protein>
<evidence type="ECO:0000259" key="1">
    <source>
        <dbReference type="Pfam" id="PF01841"/>
    </source>
</evidence>
<dbReference type="Proteomes" id="UP000034676">
    <property type="component" value="Unassembled WGS sequence"/>
</dbReference>
<dbReference type="InterPro" id="IPR002931">
    <property type="entry name" value="Transglutaminase-like"/>
</dbReference>
<dbReference type="Gene3D" id="3.10.620.30">
    <property type="match status" value="1"/>
</dbReference>
<name>A0A0G0UUS3_9BACT</name>
<proteinExistence type="predicted"/>
<dbReference type="SUPFAM" id="SSF54001">
    <property type="entry name" value="Cysteine proteinases"/>
    <property type="match status" value="1"/>
</dbReference>
<accession>A0A0G0UUS3</accession>